<accession>A0ABV4J1C5</accession>
<proteinExistence type="predicted"/>
<sequence length="95" mass="9797">MNDMESFRCALAAWGAASGNEAGRQVPLFLQQAAPAGRLRFQRTGELPPPWGAEVLASGVPAAFVMAAVFAVPAALIAVAAVQVSPSHLQRLQGG</sequence>
<keyword evidence="3" id="KW-1185">Reference proteome</keyword>
<protein>
    <submittedName>
        <fullName evidence="2">Uncharacterized protein</fullName>
    </submittedName>
</protein>
<reference evidence="2 3" key="1">
    <citation type="journal article" date="2021" name="Res Sq">
        <title>Streptomyces Pimoensis sp. nov., Isolated From the Taklimakan Desert in Xinjiang, China.</title>
        <authorList>
            <person name="Zhang P."/>
            <person name="Luo X."/>
            <person name="Luo X."/>
            <person name="Liu Z."/>
            <person name="Xia Z."/>
            <person name="Wan C."/>
            <person name="zhang L."/>
        </authorList>
    </citation>
    <scope>NUCLEOTIDE SEQUENCE [LARGE SCALE GENOMIC DNA]</scope>
    <source>
        <strain evidence="2 3">TRM75549</strain>
    </source>
</reference>
<organism evidence="2 3">
    <name type="scientific">Streptomyces pimonensis</name>
    <dbReference type="NCBI Taxonomy" id="2860288"/>
    <lineage>
        <taxon>Bacteria</taxon>
        <taxon>Bacillati</taxon>
        <taxon>Actinomycetota</taxon>
        <taxon>Actinomycetes</taxon>
        <taxon>Kitasatosporales</taxon>
        <taxon>Streptomycetaceae</taxon>
        <taxon>Streptomyces</taxon>
    </lineage>
</organism>
<dbReference type="Proteomes" id="UP001567537">
    <property type="component" value="Unassembled WGS sequence"/>
</dbReference>
<evidence type="ECO:0000313" key="2">
    <source>
        <dbReference type="EMBL" id="MEZ3180720.1"/>
    </source>
</evidence>
<dbReference type="EMBL" id="JAHWZY010000018">
    <property type="protein sequence ID" value="MEZ3180720.1"/>
    <property type="molecule type" value="Genomic_DNA"/>
</dbReference>
<keyword evidence="1" id="KW-1133">Transmembrane helix</keyword>
<evidence type="ECO:0000313" key="3">
    <source>
        <dbReference type="Proteomes" id="UP001567537"/>
    </source>
</evidence>
<keyword evidence="1" id="KW-0472">Membrane</keyword>
<feature type="transmembrane region" description="Helical" evidence="1">
    <location>
        <begin position="60"/>
        <end position="82"/>
    </location>
</feature>
<comment type="caution">
    <text evidence="2">The sequence shown here is derived from an EMBL/GenBank/DDBJ whole genome shotgun (WGS) entry which is preliminary data.</text>
</comment>
<evidence type="ECO:0000256" key="1">
    <source>
        <dbReference type="SAM" id="Phobius"/>
    </source>
</evidence>
<gene>
    <name evidence="2" type="ORF">KYY02_19120</name>
</gene>
<name>A0ABV4J1C5_9ACTN</name>
<keyword evidence="1" id="KW-0812">Transmembrane</keyword>